<protein>
    <submittedName>
        <fullName evidence="2">Acyl-CoA--6-aminopenicillanic acid acyl-transferase</fullName>
    </submittedName>
</protein>
<dbReference type="NCBIfam" id="NF040521">
    <property type="entry name" value="C45_proenzyme"/>
    <property type="match status" value="1"/>
</dbReference>
<reference evidence="2" key="1">
    <citation type="submission" date="2021-02" db="EMBL/GenBank/DDBJ databases">
        <title>Genome sequence of Rhodospirillales sp. strain TMPK1 isolated from soil.</title>
        <authorList>
            <person name="Nakai R."/>
            <person name="Kusada H."/>
            <person name="Tamaki H."/>
        </authorList>
    </citation>
    <scope>NUCLEOTIDE SEQUENCE</scope>
    <source>
        <strain evidence="2">TMPK1</strain>
    </source>
</reference>
<sequence>MTSRTDPFPLVHVAGPPAERGRSYGLQAGERIATGLSMYRDAFETVGISWAQATEYATRFRDQVERYDSGMYAEIVGIAEGSEQSVEAVVILNARNEIIFWHDNDRKRPTIGATDECTAALALPSATKDGHVLHGQNWDWNPRCAESSMVLRIEAEDGPDILTFVEAGQLARHGMNSDGIGLTANGLQSDLDGGKVGAPNPLVRRRLLGAKNLAGAINAVVNADITFSHSLILGHPGGSAINLEVTPEQSYWLQPERGLLVHANHFKCPIARARLHDIGLRRCPESLYRDQRLLEHLQAHHGAIDIDVLKAGFADTFGSPDAILRTPKQRPGGNLSGTVATLIMDLTARRMWIAPSPYLGARFTEYGFDA</sequence>
<accession>A0A8S8XCY6</accession>
<dbReference type="InterPro" id="IPR005079">
    <property type="entry name" value="Peptidase_C45_hydrolase"/>
</dbReference>
<dbReference type="InterPro" id="IPR047794">
    <property type="entry name" value="C45_proenzyme-like"/>
</dbReference>
<dbReference type="PANTHER" id="PTHR34180">
    <property type="entry name" value="PEPTIDASE C45"/>
    <property type="match status" value="1"/>
</dbReference>
<organism evidence="2 3">
    <name type="scientific">Roseiterribacter gracilis</name>
    <dbReference type="NCBI Taxonomy" id="2812848"/>
    <lineage>
        <taxon>Bacteria</taxon>
        <taxon>Pseudomonadati</taxon>
        <taxon>Pseudomonadota</taxon>
        <taxon>Alphaproteobacteria</taxon>
        <taxon>Rhodospirillales</taxon>
        <taxon>Roseiterribacteraceae</taxon>
        <taxon>Roseiterribacter</taxon>
    </lineage>
</organism>
<evidence type="ECO:0000313" key="2">
    <source>
        <dbReference type="EMBL" id="GIL39127.1"/>
    </source>
</evidence>
<dbReference type="EMBL" id="BOPV01000001">
    <property type="protein sequence ID" value="GIL39127.1"/>
    <property type="molecule type" value="Genomic_DNA"/>
</dbReference>
<dbReference type="Gene3D" id="3.60.60.10">
    <property type="entry name" value="Penicillin V Acylase, Chain A"/>
    <property type="match status" value="1"/>
</dbReference>
<dbReference type="Pfam" id="PF03417">
    <property type="entry name" value="AAT"/>
    <property type="match status" value="1"/>
</dbReference>
<keyword evidence="3" id="KW-1185">Reference proteome</keyword>
<feature type="domain" description="Peptidase C45 hydrolase" evidence="1">
    <location>
        <begin position="127"/>
        <end position="354"/>
    </location>
</feature>
<evidence type="ECO:0000259" key="1">
    <source>
        <dbReference type="Pfam" id="PF03417"/>
    </source>
</evidence>
<dbReference type="Proteomes" id="UP000681075">
    <property type="component" value="Unassembled WGS sequence"/>
</dbReference>
<gene>
    <name evidence="2" type="ORF">TMPK1_13640</name>
</gene>
<dbReference type="AlphaFoldDB" id="A0A8S8XCY6"/>
<dbReference type="PANTHER" id="PTHR34180:SF1">
    <property type="entry name" value="BETA-ALANYL-DOPAMINE_CARCININE HYDROLASE"/>
    <property type="match status" value="1"/>
</dbReference>
<proteinExistence type="predicted"/>
<dbReference type="InterPro" id="IPR047801">
    <property type="entry name" value="Peptidase_C45"/>
</dbReference>
<comment type="caution">
    <text evidence="2">The sequence shown here is derived from an EMBL/GenBank/DDBJ whole genome shotgun (WGS) entry which is preliminary data.</text>
</comment>
<name>A0A8S8XCY6_9PROT</name>
<evidence type="ECO:0000313" key="3">
    <source>
        <dbReference type="Proteomes" id="UP000681075"/>
    </source>
</evidence>
<dbReference type="Gene3D" id="1.10.10.2120">
    <property type="match status" value="1"/>
</dbReference>
<dbReference type="RefSeq" id="WP_420242225.1">
    <property type="nucleotide sequence ID" value="NZ_BOPV01000001.1"/>
</dbReference>